<dbReference type="EMBL" id="FNPZ01000006">
    <property type="protein sequence ID" value="SDZ50524.1"/>
    <property type="molecule type" value="Genomic_DNA"/>
</dbReference>
<dbReference type="RefSeq" id="WP_092557643.1">
    <property type="nucleotide sequence ID" value="NZ_FNPZ01000006.1"/>
</dbReference>
<dbReference type="OrthoDB" id="5638018at2"/>
<protein>
    <submittedName>
        <fullName evidence="1">Uncharacterized conserved protein, DUF952 family</fullName>
    </submittedName>
</protein>
<sequence length="120" mass="12816">MTLIAHVAIVDDWESARNMGEYEVSTRGVSLDEAGFIHAVALDGVRGVLDEFYTGIRFALLLVILDTEALADAGLEITEETPGFPHIHGPIPTDGAAVVAELPIERAGGDFVLPDLSRFA</sequence>
<dbReference type="STRING" id="381665.SAMN05216554_4269"/>
<evidence type="ECO:0000313" key="2">
    <source>
        <dbReference type="Proteomes" id="UP000198891"/>
    </source>
</evidence>
<proteinExistence type="predicted"/>
<dbReference type="InterPro" id="IPR009297">
    <property type="entry name" value="DUF952"/>
</dbReference>
<reference evidence="1 2" key="1">
    <citation type="submission" date="2016-10" db="EMBL/GenBank/DDBJ databases">
        <authorList>
            <person name="de Groot N.N."/>
        </authorList>
    </citation>
    <scope>NUCLEOTIDE SEQUENCE [LARGE SCALE GENOMIC DNA]</scope>
    <source>
        <strain evidence="1 2">CGMCC 4.3491</strain>
    </source>
</reference>
<gene>
    <name evidence="1" type="ORF">SAMN05216554_4269</name>
</gene>
<dbReference type="SUPFAM" id="SSF56399">
    <property type="entry name" value="ADP-ribosylation"/>
    <property type="match status" value="1"/>
</dbReference>
<dbReference type="Proteomes" id="UP000198891">
    <property type="component" value="Unassembled WGS sequence"/>
</dbReference>
<accession>A0A1H3TJV4</accession>
<name>A0A1H3TJV4_9MICO</name>
<dbReference type="Pfam" id="PF06108">
    <property type="entry name" value="DUF952"/>
    <property type="match status" value="1"/>
</dbReference>
<keyword evidence="2" id="KW-1185">Reference proteome</keyword>
<organism evidence="1 2">
    <name type="scientific">Herbiconiux ginsengi</name>
    <dbReference type="NCBI Taxonomy" id="381665"/>
    <lineage>
        <taxon>Bacteria</taxon>
        <taxon>Bacillati</taxon>
        <taxon>Actinomycetota</taxon>
        <taxon>Actinomycetes</taxon>
        <taxon>Micrococcales</taxon>
        <taxon>Microbacteriaceae</taxon>
        <taxon>Herbiconiux</taxon>
    </lineage>
</organism>
<evidence type="ECO:0000313" key="1">
    <source>
        <dbReference type="EMBL" id="SDZ50524.1"/>
    </source>
</evidence>
<dbReference type="Gene3D" id="3.20.170.20">
    <property type="entry name" value="Protein of unknown function DUF952"/>
    <property type="match status" value="1"/>
</dbReference>
<dbReference type="AlphaFoldDB" id="A0A1H3TJV4"/>